<keyword evidence="2 8" id="KW-0963">Cytoplasm</keyword>
<sequence length="749" mass="80288">MEGPEIQFAEAVIDNGSFGTRTVRFETGRIAKQASGSAVAYLDEDTMLLSTTTAGKHPKDHFDFFPLTVDVEERQYAAGKIPGSFFRREGRPSTEAILACRLIDRPLRPLFVKGLRNEVQVVETVLAIHPDEAYDVLAINAASMSTQLSGLPFSGPVGATRIALVDGQWVAFPRYSELERAVFSMVVAGRIVTADDGSEDVAIAMIEAEATDNAWTLITEQGVGAPTEDVVAEGLEASKASIRALAKAQIALAGQAAKEVQEFPLFPDYAADAFDAVEAETATKLADALAIAGKAEREARIDEIKDAMLGALQDGFDGREKELSAAFRQVTKTLIRKRIITDGFRIDGRGLRDIRPLSAEVEVLPRVHGSAIFERGETQIMGVTTLNMLKMEQQLDTLSPQTRKRYMHNYNFPPYSTGETGRVGSPKRREIGHGALAERAIMPVLPSREEFPYAIRQVSEALGSNGSTSMGSVCASTLALLNAGVPLRAPVAGIAMGLVSDTIDGETRYAALTDILGAEDAFGDMDFKVAGTREFITAIQLDTKLDGIPAHVLTSALTQAREARLHILDVMAEAIDTPDEMAVTAPRVITVQVPVAKIGEVIGPKGKMINQIQEDTGADISIEDDGTVFIGATDGPSAEAARQAINAIANPQMPEVGEHFIGTVVKIMSFGAFVSLSPGKDGLLHITQVRRLVGGKRVESVEDVLSVGQKIEVELAEIDDRGKLSLHAVIEEDQQDSADAEGQPADAAN</sequence>
<dbReference type="FunFam" id="3.30.230.70:FF:000002">
    <property type="entry name" value="Polyribonucleotide nucleotidyltransferase"/>
    <property type="match status" value="1"/>
</dbReference>
<dbReference type="InterPro" id="IPR036345">
    <property type="entry name" value="ExoRNase_PH_dom2_sf"/>
</dbReference>
<evidence type="ECO:0000256" key="6">
    <source>
        <dbReference type="ARBA" id="ARBA00022842"/>
    </source>
</evidence>
<comment type="function">
    <text evidence="8">Involved in mRNA degradation. Catalyzes the phosphorolysis of single-stranded polyribonucleotides processively in the 3'- to 5'-direction.</text>
</comment>
<feature type="binding site" evidence="8">
    <location>
        <position position="520"/>
    </location>
    <ligand>
        <name>Mg(2+)</name>
        <dbReference type="ChEBI" id="CHEBI:18420"/>
    </ligand>
</feature>
<dbReference type="PROSITE" id="PS50126">
    <property type="entry name" value="S1"/>
    <property type="match status" value="1"/>
</dbReference>
<dbReference type="CDD" id="cd02393">
    <property type="entry name" value="KH-I_PNPase"/>
    <property type="match status" value="1"/>
</dbReference>
<dbReference type="GO" id="GO:0000175">
    <property type="term" value="F:3'-5'-RNA exonuclease activity"/>
    <property type="evidence" value="ECO:0007669"/>
    <property type="project" value="TreeGrafter"/>
</dbReference>
<dbReference type="GO" id="GO:0006396">
    <property type="term" value="P:RNA processing"/>
    <property type="evidence" value="ECO:0007669"/>
    <property type="project" value="InterPro"/>
</dbReference>
<dbReference type="GO" id="GO:0000287">
    <property type="term" value="F:magnesium ion binding"/>
    <property type="evidence" value="ECO:0007669"/>
    <property type="project" value="UniProtKB-UniRule"/>
</dbReference>
<evidence type="ECO:0000259" key="9">
    <source>
        <dbReference type="PROSITE" id="PS50126"/>
    </source>
</evidence>
<dbReference type="GO" id="GO:0006402">
    <property type="term" value="P:mRNA catabolic process"/>
    <property type="evidence" value="ECO:0007669"/>
    <property type="project" value="UniProtKB-UniRule"/>
</dbReference>
<dbReference type="PIRSF" id="PIRSF005499">
    <property type="entry name" value="PNPase"/>
    <property type="match status" value="1"/>
</dbReference>
<keyword evidence="3 8" id="KW-0808">Transferase</keyword>
<keyword evidence="11" id="KW-1185">Reference proteome</keyword>
<comment type="cofactor">
    <cofactor evidence="8">
        <name>Mg(2+)</name>
        <dbReference type="ChEBI" id="CHEBI:18420"/>
    </cofactor>
</comment>
<dbReference type="FunFam" id="3.30.230.70:FF:000001">
    <property type="entry name" value="Polyribonucleotide nucleotidyltransferase"/>
    <property type="match status" value="1"/>
</dbReference>
<evidence type="ECO:0000313" key="11">
    <source>
        <dbReference type="Proteomes" id="UP000199220"/>
    </source>
</evidence>
<dbReference type="AlphaFoldDB" id="A0A1H5E3T9"/>
<dbReference type="InterPro" id="IPR004087">
    <property type="entry name" value="KH_dom"/>
</dbReference>
<dbReference type="PROSITE" id="PS50084">
    <property type="entry name" value="KH_TYPE_1"/>
    <property type="match status" value="1"/>
</dbReference>
<evidence type="ECO:0000256" key="1">
    <source>
        <dbReference type="ARBA" id="ARBA00007404"/>
    </source>
</evidence>
<dbReference type="SUPFAM" id="SSF46915">
    <property type="entry name" value="Polynucleotide phosphorylase/guanosine pentaphosphate synthase (PNPase/GPSI), domain 3"/>
    <property type="match status" value="1"/>
</dbReference>
<dbReference type="InterPro" id="IPR036456">
    <property type="entry name" value="PNPase_PH_RNA-bd_sf"/>
</dbReference>
<dbReference type="PANTHER" id="PTHR11252">
    <property type="entry name" value="POLYRIBONUCLEOTIDE NUCLEOTIDYLTRANSFERASE"/>
    <property type="match status" value="1"/>
</dbReference>
<keyword evidence="7 8" id="KW-0694">RNA-binding</keyword>
<evidence type="ECO:0000256" key="2">
    <source>
        <dbReference type="ARBA" id="ARBA00022490"/>
    </source>
</evidence>
<dbReference type="CDD" id="cd04472">
    <property type="entry name" value="S1_PNPase"/>
    <property type="match status" value="1"/>
</dbReference>
<dbReference type="NCBIfam" id="NF008805">
    <property type="entry name" value="PRK11824.1"/>
    <property type="match status" value="1"/>
</dbReference>
<dbReference type="GO" id="GO:0003723">
    <property type="term" value="F:RNA binding"/>
    <property type="evidence" value="ECO:0007669"/>
    <property type="project" value="UniProtKB-UniRule"/>
</dbReference>
<dbReference type="SUPFAM" id="SSF54211">
    <property type="entry name" value="Ribosomal protein S5 domain 2-like"/>
    <property type="match status" value="2"/>
</dbReference>
<dbReference type="SUPFAM" id="SSF55666">
    <property type="entry name" value="Ribonuclease PH domain 2-like"/>
    <property type="match status" value="2"/>
</dbReference>
<dbReference type="Pfam" id="PF00013">
    <property type="entry name" value="KH_1"/>
    <property type="match status" value="1"/>
</dbReference>
<dbReference type="InterPro" id="IPR015848">
    <property type="entry name" value="PNPase_PH_RNA-bd_bac/org-type"/>
</dbReference>
<gene>
    <name evidence="8" type="primary">pnp</name>
    <name evidence="10" type="ORF">SAMN04488554_0884</name>
</gene>
<dbReference type="Pfam" id="PF01138">
    <property type="entry name" value="RNase_PH"/>
    <property type="match status" value="2"/>
</dbReference>
<dbReference type="OrthoDB" id="9804305at2"/>
<evidence type="ECO:0000313" key="10">
    <source>
        <dbReference type="EMBL" id="SED85795.1"/>
    </source>
</evidence>
<dbReference type="SUPFAM" id="SSF50249">
    <property type="entry name" value="Nucleic acid-binding proteins"/>
    <property type="match status" value="1"/>
</dbReference>
<dbReference type="SUPFAM" id="SSF54791">
    <property type="entry name" value="Eukaryotic type KH-domain (KH-domain type I)"/>
    <property type="match status" value="1"/>
</dbReference>
<evidence type="ECO:0000256" key="5">
    <source>
        <dbReference type="ARBA" id="ARBA00022723"/>
    </source>
</evidence>
<dbReference type="InterPro" id="IPR004088">
    <property type="entry name" value="KH_dom_type_1"/>
</dbReference>
<evidence type="ECO:0000256" key="4">
    <source>
        <dbReference type="ARBA" id="ARBA00022695"/>
    </source>
</evidence>
<dbReference type="HAMAP" id="MF_01595">
    <property type="entry name" value="PNPase"/>
    <property type="match status" value="1"/>
</dbReference>
<dbReference type="NCBIfam" id="TIGR03591">
    <property type="entry name" value="polynuc_phos"/>
    <property type="match status" value="1"/>
</dbReference>
<keyword evidence="4 8" id="KW-0548">Nucleotidyltransferase</keyword>
<dbReference type="EC" id="2.7.7.8" evidence="8"/>
<dbReference type="Pfam" id="PF00575">
    <property type="entry name" value="S1"/>
    <property type="match status" value="1"/>
</dbReference>
<accession>A0A1H5E3T9</accession>
<comment type="similarity">
    <text evidence="1 8">Belongs to the polyribonucleotide nucleotidyltransferase family.</text>
</comment>
<dbReference type="Gene3D" id="2.40.50.140">
    <property type="entry name" value="Nucleic acid-binding proteins"/>
    <property type="match status" value="1"/>
</dbReference>
<dbReference type="InterPro" id="IPR001247">
    <property type="entry name" value="ExoRNase_PH_dom1"/>
</dbReference>
<dbReference type="FunFam" id="2.40.50.140:FF:000069">
    <property type="entry name" value="Polyribonucleotide nucleotidyltransferase"/>
    <property type="match status" value="1"/>
</dbReference>
<comment type="subcellular location">
    <subcellularLocation>
        <location evidence="8">Cytoplasm</location>
    </subcellularLocation>
</comment>
<proteinExistence type="inferred from homology"/>
<dbReference type="GO" id="GO:0005829">
    <property type="term" value="C:cytosol"/>
    <property type="evidence" value="ECO:0007669"/>
    <property type="project" value="UniProtKB-ARBA"/>
</dbReference>
<name>A0A1H5E3T9_9MICO</name>
<keyword evidence="6 8" id="KW-0460">Magnesium</keyword>
<dbReference type="NCBIfam" id="TIGR02696">
    <property type="entry name" value="pppGpp_PNP"/>
    <property type="match status" value="1"/>
</dbReference>
<dbReference type="InterPro" id="IPR027408">
    <property type="entry name" value="PNPase/RNase_PH_dom_sf"/>
</dbReference>
<protein>
    <recommendedName>
        <fullName evidence="8">Polyribonucleotide nucleotidyltransferase</fullName>
        <ecNumber evidence="8">2.7.7.8</ecNumber>
    </recommendedName>
    <alternativeName>
        <fullName evidence="8">Polynucleotide phosphorylase</fullName>
        <shortName evidence="8">PNPase</shortName>
    </alternativeName>
</protein>
<dbReference type="SMART" id="SM00322">
    <property type="entry name" value="KH"/>
    <property type="match status" value="1"/>
</dbReference>
<dbReference type="InterPro" id="IPR036612">
    <property type="entry name" value="KH_dom_type_1_sf"/>
</dbReference>
<comment type="catalytic activity">
    <reaction evidence="8">
        <text>RNA(n+1) + phosphate = RNA(n) + a ribonucleoside 5'-diphosphate</text>
        <dbReference type="Rhea" id="RHEA:22096"/>
        <dbReference type="Rhea" id="RHEA-COMP:14527"/>
        <dbReference type="Rhea" id="RHEA-COMP:17342"/>
        <dbReference type="ChEBI" id="CHEBI:43474"/>
        <dbReference type="ChEBI" id="CHEBI:57930"/>
        <dbReference type="ChEBI" id="CHEBI:140395"/>
        <dbReference type="EC" id="2.7.7.8"/>
    </reaction>
</comment>
<dbReference type="Proteomes" id="UP000199220">
    <property type="component" value="Unassembled WGS sequence"/>
</dbReference>
<reference evidence="11" key="1">
    <citation type="submission" date="2016-10" db="EMBL/GenBank/DDBJ databases">
        <authorList>
            <person name="Varghese N."/>
            <person name="Submissions S."/>
        </authorList>
    </citation>
    <scope>NUCLEOTIDE SEQUENCE [LARGE SCALE GENOMIC DNA]</scope>
    <source>
        <strain evidence="11">DSM 21368</strain>
    </source>
</reference>
<dbReference type="Gene3D" id="3.30.230.70">
    <property type="entry name" value="GHMP Kinase, N-terminal domain"/>
    <property type="match status" value="2"/>
</dbReference>
<dbReference type="InterPro" id="IPR003029">
    <property type="entry name" value="S1_domain"/>
</dbReference>
<dbReference type="PANTHER" id="PTHR11252:SF0">
    <property type="entry name" value="POLYRIBONUCLEOTIDE NUCLEOTIDYLTRANSFERASE 1, MITOCHONDRIAL"/>
    <property type="match status" value="1"/>
</dbReference>
<dbReference type="STRING" id="648782.SAMN04488554_0884"/>
<evidence type="ECO:0000256" key="3">
    <source>
        <dbReference type="ARBA" id="ARBA00022679"/>
    </source>
</evidence>
<dbReference type="FunFam" id="3.30.1370.10:FF:000001">
    <property type="entry name" value="Polyribonucleotide nucleotidyltransferase"/>
    <property type="match status" value="1"/>
</dbReference>
<dbReference type="CDD" id="cd11364">
    <property type="entry name" value="RNase_PH_PNPase_2"/>
    <property type="match status" value="1"/>
</dbReference>
<dbReference type="RefSeq" id="WP_089771860.1">
    <property type="nucleotide sequence ID" value="NZ_FNTX01000001.1"/>
</dbReference>
<dbReference type="GO" id="GO:0004654">
    <property type="term" value="F:polyribonucleotide nucleotidyltransferase activity"/>
    <property type="evidence" value="ECO:0007669"/>
    <property type="project" value="UniProtKB-UniRule"/>
</dbReference>
<organism evidence="10 11">
    <name type="scientific">Ruania alba</name>
    <dbReference type="NCBI Taxonomy" id="648782"/>
    <lineage>
        <taxon>Bacteria</taxon>
        <taxon>Bacillati</taxon>
        <taxon>Actinomycetota</taxon>
        <taxon>Actinomycetes</taxon>
        <taxon>Micrococcales</taxon>
        <taxon>Ruaniaceae</taxon>
        <taxon>Ruania</taxon>
    </lineage>
</organism>
<dbReference type="SMART" id="SM00316">
    <property type="entry name" value="S1"/>
    <property type="match status" value="1"/>
</dbReference>
<dbReference type="InterPro" id="IPR012162">
    <property type="entry name" value="PNPase"/>
</dbReference>
<feature type="domain" description="S1 motif" evidence="9">
    <location>
        <begin position="657"/>
        <end position="729"/>
    </location>
</feature>
<feature type="binding site" evidence="8">
    <location>
        <position position="526"/>
    </location>
    <ligand>
        <name>Mg(2+)</name>
        <dbReference type="ChEBI" id="CHEBI:18420"/>
    </ligand>
</feature>
<keyword evidence="5 8" id="KW-0479">Metal-binding</keyword>
<dbReference type="EMBL" id="FNTX01000001">
    <property type="protein sequence ID" value="SED85795.1"/>
    <property type="molecule type" value="Genomic_DNA"/>
</dbReference>
<dbReference type="Gene3D" id="3.30.1370.10">
    <property type="entry name" value="K Homology domain, type 1"/>
    <property type="match status" value="1"/>
</dbReference>
<evidence type="ECO:0000256" key="8">
    <source>
        <dbReference type="HAMAP-Rule" id="MF_01595"/>
    </source>
</evidence>
<dbReference type="InterPro" id="IPR014069">
    <property type="entry name" value="GPSI/PNP"/>
</dbReference>
<dbReference type="InterPro" id="IPR020568">
    <property type="entry name" value="Ribosomal_Su5_D2-typ_SF"/>
</dbReference>
<evidence type="ECO:0000256" key="7">
    <source>
        <dbReference type="ARBA" id="ARBA00022884"/>
    </source>
</evidence>
<dbReference type="InterPro" id="IPR012340">
    <property type="entry name" value="NA-bd_OB-fold"/>
</dbReference>
<dbReference type="Pfam" id="PF03726">
    <property type="entry name" value="PNPase"/>
    <property type="match status" value="1"/>
</dbReference>